<evidence type="ECO:0000256" key="1">
    <source>
        <dbReference type="SAM" id="MobiDB-lite"/>
    </source>
</evidence>
<evidence type="ECO:0000313" key="3">
    <source>
        <dbReference type="EMBL" id="AML51990.1"/>
    </source>
</evidence>
<protein>
    <recommendedName>
        <fullName evidence="5">Capsule biosynthesis protein</fullName>
    </recommendedName>
</protein>
<keyword evidence="4" id="KW-1185">Reference proteome</keyword>
<dbReference type="AlphaFoldDB" id="A0A126V126"/>
<dbReference type="PANTHER" id="PTHR32309">
    <property type="entry name" value="TYROSINE-PROTEIN KINASE"/>
    <property type="match status" value="1"/>
</dbReference>
<evidence type="ECO:0000256" key="2">
    <source>
        <dbReference type="SAM" id="Phobius"/>
    </source>
</evidence>
<keyword evidence="2" id="KW-1133">Transmembrane helix</keyword>
<feature type="compositionally biased region" description="Basic residues" evidence="1">
    <location>
        <begin position="1"/>
        <end position="16"/>
    </location>
</feature>
<accession>A0A126V126</accession>
<feature type="transmembrane region" description="Helical" evidence="2">
    <location>
        <begin position="508"/>
        <end position="528"/>
    </location>
</feature>
<organism evidence="3 4">
    <name type="scientific">Falsihalocynthiibacter arcticus</name>
    <dbReference type="NCBI Taxonomy" id="1579316"/>
    <lineage>
        <taxon>Bacteria</taxon>
        <taxon>Pseudomonadati</taxon>
        <taxon>Pseudomonadota</taxon>
        <taxon>Alphaproteobacteria</taxon>
        <taxon>Rhodobacterales</taxon>
        <taxon>Roseobacteraceae</taxon>
        <taxon>Falsihalocynthiibacter</taxon>
    </lineage>
</organism>
<feature type="transmembrane region" description="Helical" evidence="2">
    <location>
        <begin position="176"/>
        <end position="199"/>
    </location>
</feature>
<dbReference type="GO" id="GO:0004713">
    <property type="term" value="F:protein tyrosine kinase activity"/>
    <property type="evidence" value="ECO:0007669"/>
    <property type="project" value="TreeGrafter"/>
</dbReference>
<proteinExistence type="predicted"/>
<evidence type="ECO:0000313" key="4">
    <source>
        <dbReference type="Proteomes" id="UP000070371"/>
    </source>
</evidence>
<keyword evidence="2" id="KW-0812">Transmembrane</keyword>
<dbReference type="STRING" id="1579316.RC74_12560"/>
<name>A0A126V126_9RHOB</name>
<keyword evidence="2" id="KW-0472">Membrane</keyword>
<dbReference type="OrthoDB" id="7810642at2"/>
<dbReference type="InterPro" id="IPR050445">
    <property type="entry name" value="Bact_polysacc_biosynth/exp"/>
</dbReference>
<evidence type="ECO:0008006" key="5">
    <source>
        <dbReference type="Google" id="ProtNLM"/>
    </source>
</evidence>
<dbReference type="EMBL" id="CP014327">
    <property type="protein sequence ID" value="AML51990.1"/>
    <property type="molecule type" value="Genomic_DNA"/>
</dbReference>
<dbReference type="RefSeq" id="WP_039003941.1">
    <property type="nucleotide sequence ID" value="NZ_CP014327.1"/>
</dbReference>
<reference evidence="3 4" key="1">
    <citation type="submission" date="2016-02" db="EMBL/GenBank/DDBJ databases">
        <title>Complete genome sequence of Halocynthiibacter arcticus PAMC 20958t from arctic marine sediment.</title>
        <authorList>
            <person name="Lee Y.M."/>
            <person name="Baek K."/>
            <person name="Lee H.K."/>
            <person name="Shin S.C."/>
        </authorList>
    </citation>
    <scope>NUCLEOTIDE SEQUENCE [LARGE SCALE GENOMIC DNA]</scope>
    <source>
        <strain evidence="3">PAMC 20958</strain>
    </source>
</reference>
<dbReference type="PANTHER" id="PTHR32309:SF13">
    <property type="entry name" value="FERRIC ENTEROBACTIN TRANSPORT PROTEIN FEPE"/>
    <property type="match status" value="1"/>
</dbReference>
<feature type="compositionally biased region" description="Polar residues" evidence="1">
    <location>
        <begin position="50"/>
        <end position="63"/>
    </location>
</feature>
<gene>
    <name evidence="3" type="ORF">RC74_12560</name>
</gene>
<feature type="region of interest" description="Disordered" evidence="1">
    <location>
        <begin position="1"/>
        <end position="69"/>
    </location>
</feature>
<dbReference type="GO" id="GO:0005886">
    <property type="term" value="C:plasma membrane"/>
    <property type="evidence" value="ECO:0007669"/>
    <property type="project" value="TreeGrafter"/>
</dbReference>
<sequence>MTTKPRAKRFNIRRGVIKAATENPTPLTAGLTMPAVARNSGPTPPPEETPQANTSSAEGSTPPDQDIANIRRENLTGRQLRMARRVAQKHALAPTSDFDAVRLLRAKGIDPFKRANMLELVSAEESSATNDGFMLPQTMPVTGSNLPTTELAPPDDGIAEISRIQRDIVRRRRRNLAMLFARLAFFIFLPTFLAGYYYYVLATPMYATSSVLKVEQSQGPAGSKSLLAGTQFGDTDSIVVQTYLLNRDAMLRLDRDLGYRERMSASFIDPVQRLPRDASYEETYKLYKKNVKIGFDPTEGVIQMEVIAYEPENAEAFARALISYAEETIDNLSQRVRNDQMSGASESYSDAEIAMEGAQQRVIELKELYNVISTEIEVSLLTTRISALELRVTEDSIALQELMANERPNQTKVETLERGIANRKTVIHDLRAQLTEGRSDGLSLARIQGELQVAESELATRVLMLQTSLQQMEVARIEAGRQTRYLVTVAAPNAPDAPSYPRAFENTILAFFIFSGIYLMASLTASILREQITS</sequence>
<dbReference type="Proteomes" id="UP000070371">
    <property type="component" value="Chromosome"/>
</dbReference>
<dbReference type="KEGG" id="hat:RC74_12560"/>